<organism evidence="2 3">
    <name type="scientific">Parthenolecanium corni</name>
    <dbReference type="NCBI Taxonomy" id="536013"/>
    <lineage>
        <taxon>Eukaryota</taxon>
        <taxon>Metazoa</taxon>
        <taxon>Ecdysozoa</taxon>
        <taxon>Arthropoda</taxon>
        <taxon>Hexapoda</taxon>
        <taxon>Insecta</taxon>
        <taxon>Pterygota</taxon>
        <taxon>Neoptera</taxon>
        <taxon>Paraneoptera</taxon>
        <taxon>Hemiptera</taxon>
        <taxon>Sternorrhyncha</taxon>
        <taxon>Coccoidea</taxon>
        <taxon>Coccidae</taxon>
        <taxon>Parthenolecanium</taxon>
    </lineage>
</organism>
<proteinExistence type="predicted"/>
<dbReference type="SUPFAM" id="SSF46938">
    <property type="entry name" value="CRAL/TRIO N-terminal domain"/>
    <property type="match status" value="1"/>
</dbReference>
<dbReference type="EMBL" id="JBBCAQ010000034">
    <property type="protein sequence ID" value="KAK7579682.1"/>
    <property type="molecule type" value="Genomic_DNA"/>
</dbReference>
<feature type="domain" description="CRAL-TRIO" evidence="1">
    <location>
        <begin position="111"/>
        <end position="247"/>
    </location>
</feature>
<dbReference type="SMART" id="SM00516">
    <property type="entry name" value="SEC14"/>
    <property type="match status" value="1"/>
</dbReference>
<sequence>MPNYSDTDEEVGDLDDVVADLDLETIPPEVAEYARTELGETEELKTRAISELQDMIYERADITPHRMDDAFLLRFLRARNYRIEAAFRLFVNYHHFRDNNPEYFKDVNPLDLGYIGDAEILSVMPYRDQNGRRIMIFRLGSNWNTSEVDIEEIFKAALAVLELGILEPRAQILGGVVIFDLEGFSLQQAWQVTPSVATKVLDLMGVSFPMKTTAIHIINCSWVFDMVFAVFKQFLSARYYDLVSIQF</sequence>
<dbReference type="SUPFAM" id="SSF52087">
    <property type="entry name" value="CRAL/TRIO domain"/>
    <property type="match status" value="1"/>
</dbReference>
<reference evidence="2 3" key="1">
    <citation type="submission" date="2024-03" db="EMBL/GenBank/DDBJ databases">
        <title>Adaptation during the transition from Ophiocordyceps entomopathogen to insect associate is accompanied by gene loss and intensified selection.</title>
        <authorList>
            <person name="Ward C.M."/>
            <person name="Onetto C.A."/>
            <person name="Borneman A.R."/>
        </authorList>
    </citation>
    <scope>NUCLEOTIDE SEQUENCE [LARGE SCALE GENOMIC DNA]</scope>
    <source>
        <strain evidence="2">AWRI1</strain>
        <tissue evidence="2">Single Adult Female</tissue>
    </source>
</reference>
<dbReference type="InterPro" id="IPR036273">
    <property type="entry name" value="CRAL/TRIO_N_dom_sf"/>
</dbReference>
<keyword evidence="3" id="KW-1185">Reference proteome</keyword>
<dbReference type="PRINTS" id="PR00180">
    <property type="entry name" value="CRETINALDHBP"/>
</dbReference>
<dbReference type="PROSITE" id="PS50191">
    <property type="entry name" value="CRAL_TRIO"/>
    <property type="match status" value="1"/>
</dbReference>
<evidence type="ECO:0000259" key="1">
    <source>
        <dbReference type="PROSITE" id="PS50191"/>
    </source>
</evidence>
<dbReference type="GO" id="GO:0016020">
    <property type="term" value="C:membrane"/>
    <property type="evidence" value="ECO:0007669"/>
    <property type="project" value="TreeGrafter"/>
</dbReference>
<dbReference type="InterPro" id="IPR001251">
    <property type="entry name" value="CRAL-TRIO_dom"/>
</dbReference>
<evidence type="ECO:0000313" key="3">
    <source>
        <dbReference type="Proteomes" id="UP001367676"/>
    </source>
</evidence>
<name>A0AAN9TM59_9HEMI</name>
<dbReference type="Gene3D" id="1.10.8.20">
    <property type="entry name" value="N-terminal domain of phosphatidylinositol transfer protein sec14p"/>
    <property type="match status" value="1"/>
</dbReference>
<dbReference type="PANTHER" id="PTHR10174">
    <property type="entry name" value="ALPHA-TOCOPHEROL TRANSFER PROTEIN-RELATED"/>
    <property type="match status" value="1"/>
</dbReference>
<evidence type="ECO:0000313" key="2">
    <source>
        <dbReference type="EMBL" id="KAK7579682.1"/>
    </source>
</evidence>
<dbReference type="InterPro" id="IPR036865">
    <property type="entry name" value="CRAL-TRIO_dom_sf"/>
</dbReference>
<dbReference type="Pfam" id="PF03765">
    <property type="entry name" value="CRAL_TRIO_N"/>
    <property type="match status" value="1"/>
</dbReference>
<dbReference type="Proteomes" id="UP001367676">
    <property type="component" value="Unassembled WGS sequence"/>
</dbReference>
<protein>
    <recommendedName>
        <fullName evidence="1">CRAL-TRIO domain-containing protein</fullName>
    </recommendedName>
</protein>
<dbReference type="SMART" id="SM01100">
    <property type="entry name" value="CRAL_TRIO_N"/>
    <property type="match status" value="1"/>
</dbReference>
<dbReference type="AlphaFoldDB" id="A0AAN9TM59"/>
<dbReference type="CDD" id="cd00170">
    <property type="entry name" value="SEC14"/>
    <property type="match status" value="1"/>
</dbReference>
<accession>A0AAN9TM59</accession>
<gene>
    <name evidence="2" type="ORF">V9T40_000311</name>
</gene>
<dbReference type="Pfam" id="PF00650">
    <property type="entry name" value="CRAL_TRIO"/>
    <property type="match status" value="1"/>
</dbReference>
<dbReference type="GO" id="GO:1902936">
    <property type="term" value="F:phosphatidylinositol bisphosphate binding"/>
    <property type="evidence" value="ECO:0007669"/>
    <property type="project" value="TreeGrafter"/>
</dbReference>
<comment type="caution">
    <text evidence="2">The sequence shown here is derived from an EMBL/GenBank/DDBJ whole genome shotgun (WGS) entry which is preliminary data.</text>
</comment>
<dbReference type="PANTHER" id="PTHR10174:SF234">
    <property type="entry name" value="SD01558P"/>
    <property type="match status" value="1"/>
</dbReference>
<dbReference type="InterPro" id="IPR011074">
    <property type="entry name" value="CRAL/TRIO_N_dom"/>
</dbReference>
<dbReference type="Gene3D" id="3.40.525.10">
    <property type="entry name" value="CRAL-TRIO lipid binding domain"/>
    <property type="match status" value="1"/>
</dbReference>